<feature type="compositionally biased region" description="Gly residues" evidence="1">
    <location>
        <begin position="66"/>
        <end position="77"/>
    </location>
</feature>
<dbReference type="GO" id="GO:0005737">
    <property type="term" value="C:cytoplasm"/>
    <property type="evidence" value="ECO:0007669"/>
    <property type="project" value="TreeGrafter"/>
</dbReference>
<reference evidence="2" key="1">
    <citation type="submission" date="2021-01" db="EMBL/GenBank/DDBJ databases">
        <authorList>
            <person name="Corre E."/>
            <person name="Pelletier E."/>
            <person name="Niang G."/>
            <person name="Scheremetjew M."/>
            <person name="Finn R."/>
            <person name="Kale V."/>
            <person name="Holt S."/>
            <person name="Cochrane G."/>
            <person name="Meng A."/>
            <person name="Brown T."/>
            <person name="Cohen L."/>
        </authorList>
    </citation>
    <scope>NUCLEOTIDE SEQUENCE</scope>
    <source>
        <strain evidence="2">RCC1614</strain>
    </source>
</reference>
<dbReference type="GO" id="GO:0031931">
    <property type="term" value="C:TORC1 complex"/>
    <property type="evidence" value="ECO:0007669"/>
    <property type="project" value="TreeGrafter"/>
</dbReference>
<dbReference type="SUPFAM" id="SSF48371">
    <property type="entry name" value="ARM repeat"/>
    <property type="match status" value="1"/>
</dbReference>
<feature type="compositionally biased region" description="Low complexity" evidence="1">
    <location>
        <begin position="7"/>
        <end position="33"/>
    </location>
</feature>
<dbReference type="PANTHER" id="PTHR11139">
    <property type="entry name" value="ATAXIA TELANGIECTASIA MUTATED ATM -RELATED"/>
    <property type="match status" value="1"/>
</dbReference>
<feature type="compositionally biased region" description="Polar residues" evidence="1">
    <location>
        <begin position="124"/>
        <end position="143"/>
    </location>
</feature>
<dbReference type="EMBL" id="HBDY01010620">
    <property type="protein sequence ID" value="CAD8241923.1"/>
    <property type="molecule type" value="Transcribed_RNA"/>
</dbReference>
<evidence type="ECO:0000256" key="1">
    <source>
        <dbReference type="SAM" id="MobiDB-lite"/>
    </source>
</evidence>
<dbReference type="Gene3D" id="1.25.10.10">
    <property type="entry name" value="Leucine-rich Repeat Variant"/>
    <property type="match status" value="1"/>
</dbReference>
<feature type="region of interest" description="Disordered" evidence="1">
    <location>
        <begin position="1"/>
        <end position="46"/>
    </location>
</feature>
<gene>
    <name evidence="2" type="ORF">MPUS1402_LOCUS7993</name>
</gene>
<accession>A0A7R9Y2K9</accession>
<dbReference type="GO" id="GO:0004674">
    <property type="term" value="F:protein serine/threonine kinase activity"/>
    <property type="evidence" value="ECO:0007669"/>
    <property type="project" value="TreeGrafter"/>
</dbReference>
<dbReference type="GO" id="GO:0031929">
    <property type="term" value="P:TOR signaling"/>
    <property type="evidence" value="ECO:0007669"/>
    <property type="project" value="TreeGrafter"/>
</dbReference>
<protein>
    <recommendedName>
        <fullName evidence="3">Serine/threonine-protein kinase TOR</fullName>
    </recommendedName>
</protein>
<sequence>MSSNKPGAVAGSGKSSSSAASGASASRARNTSGGKPGGGGGDATTDTLDKLLTELCNATARRGDARGFGGGGGGGRGATAIPENPWDARGWSRIGRMGGYAEASGDDAGRGDAAMRGDDGGRASTSRTSPSREMMISTTTSTPWRKGRGLSRRGGADNQTYQSVDYLSQSIGSGLYRGSGLGVGGIGGGYFRAGGAGGGGAFGFFRENGVEGGGGGAGGENGPSAFAGVPRRAGGLVGVSLREHVEAEARDKPPESFARYMRDLYGRILRLVNSPDLRRRLGGVYAIDQLTDVKMGENVGKINRFATYLRDVFTPTCEPQLAEAASRALGHLVLTGGVLTADVVESEVKRSLDWLESADRVEARRYAAVLILRELAANAPTVFNVHIPAFIDAIWPALRDPKLAIREAAVRALRQCLVVIEKRETRYRVQWYYKLYEETQSGISAKGASVEDVHGSLLAFGELLRHTGEFMLSRYKEVAETVLRLHESKERIVRRSVTNLIPKLAAFSPQRFSESYLSSSAALLLATIRVPSERDAGFNAIGDLAAALAEGDEEAREGETVSHTTPFASCTPFLEDFASPAFPFQRSTGETCR</sequence>
<proteinExistence type="predicted"/>
<dbReference type="PANTHER" id="PTHR11139:SF9">
    <property type="entry name" value="SERINE_THREONINE-PROTEIN KINASE MTOR"/>
    <property type="match status" value="1"/>
</dbReference>
<dbReference type="GO" id="GO:0016242">
    <property type="term" value="P:negative regulation of macroautophagy"/>
    <property type="evidence" value="ECO:0007669"/>
    <property type="project" value="TreeGrafter"/>
</dbReference>
<dbReference type="GO" id="GO:0031932">
    <property type="term" value="C:TORC2 complex"/>
    <property type="evidence" value="ECO:0007669"/>
    <property type="project" value="TreeGrafter"/>
</dbReference>
<dbReference type="InterPro" id="IPR050517">
    <property type="entry name" value="DDR_Repair_Kinase"/>
</dbReference>
<dbReference type="AlphaFoldDB" id="A0A7R9Y2K9"/>
<dbReference type="InterPro" id="IPR011989">
    <property type="entry name" value="ARM-like"/>
</dbReference>
<name>A0A7R9Y2K9_MICPS</name>
<feature type="compositionally biased region" description="Basic and acidic residues" evidence="1">
    <location>
        <begin position="107"/>
        <end position="121"/>
    </location>
</feature>
<dbReference type="InterPro" id="IPR016024">
    <property type="entry name" value="ARM-type_fold"/>
</dbReference>
<organism evidence="2">
    <name type="scientific">Micromonas pusilla</name>
    <name type="common">Picoplanktonic green alga</name>
    <name type="synonym">Chromulina pusilla</name>
    <dbReference type="NCBI Taxonomy" id="38833"/>
    <lineage>
        <taxon>Eukaryota</taxon>
        <taxon>Viridiplantae</taxon>
        <taxon>Chlorophyta</taxon>
        <taxon>Mamiellophyceae</taxon>
        <taxon>Mamiellales</taxon>
        <taxon>Mamiellaceae</taxon>
        <taxon>Micromonas</taxon>
    </lineage>
</organism>
<feature type="region of interest" description="Disordered" evidence="1">
    <location>
        <begin position="60"/>
        <end position="157"/>
    </location>
</feature>
<dbReference type="GO" id="GO:0005634">
    <property type="term" value="C:nucleus"/>
    <property type="evidence" value="ECO:0007669"/>
    <property type="project" value="TreeGrafter"/>
</dbReference>
<evidence type="ECO:0000313" key="2">
    <source>
        <dbReference type="EMBL" id="CAD8241923.1"/>
    </source>
</evidence>
<evidence type="ECO:0008006" key="3">
    <source>
        <dbReference type="Google" id="ProtNLM"/>
    </source>
</evidence>